<dbReference type="OrthoDB" id="19908at2759"/>
<feature type="binding site" evidence="8">
    <location>
        <begin position="157"/>
        <end position="159"/>
    </location>
    <ligand>
        <name>substrate</name>
    </ligand>
</feature>
<keyword evidence="6" id="KW-0496">Mitochondrion</keyword>
<accession>A0A9P0GIQ2</accession>
<comment type="subcellular location">
    <subcellularLocation>
        <location evidence="1 6">Mitochondrion</location>
    </subcellularLocation>
</comment>
<keyword evidence="5 6" id="KW-0012">Acyltransferase</keyword>
<evidence type="ECO:0000313" key="11">
    <source>
        <dbReference type="EMBL" id="CAH1119252.1"/>
    </source>
</evidence>
<comment type="similarity">
    <text evidence="3 6">Belongs to the LipB family.</text>
</comment>
<feature type="binding site" evidence="8">
    <location>
        <begin position="144"/>
        <end position="146"/>
    </location>
    <ligand>
        <name>substrate</name>
    </ligand>
</feature>
<evidence type="ECO:0000256" key="6">
    <source>
        <dbReference type="PIRNR" id="PIRNR016262"/>
    </source>
</evidence>
<organism evidence="11 12">
    <name type="scientific">Phaedon cochleariae</name>
    <name type="common">Mustard beetle</name>
    <dbReference type="NCBI Taxonomy" id="80249"/>
    <lineage>
        <taxon>Eukaryota</taxon>
        <taxon>Metazoa</taxon>
        <taxon>Ecdysozoa</taxon>
        <taxon>Arthropoda</taxon>
        <taxon>Hexapoda</taxon>
        <taxon>Insecta</taxon>
        <taxon>Pterygota</taxon>
        <taxon>Neoptera</taxon>
        <taxon>Endopterygota</taxon>
        <taxon>Coleoptera</taxon>
        <taxon>Polyphaga</taxon>
        <taxon>Cucujiformia</taxon>
        <taxon>Chrysomeloidea</taxon>
        <taxon>Chrysomelidae</taxon>
        <taxon>Chrysomelinae</taxon>
        <taxon>Chrysomelini</taxon>
        <taxon>Phaedon</taxon>
    </lineage>
</organism>
<dbReference type="HAMAP" id="MF_00013">
    <property type="entry name" value="LipB"/>
    <property type="match status" value="1"/>
</dbReference>
<dbReference type="Proteomes" id="UP001153737">
    <property type="component" value="Chromosome 12"/>
</dbReference>
<dbReference type="EMBL" id="OU896718">
    <property type="protein sequence ID" value="CAH1119252.1"/>
    <property type="molecule type" value="Genomic_DNA"/>
</dbReference>
<feature type="site" description="Lowers pKa of active site Cys" evidence="9">
    <location>
        <position position="141"/>
    </location>
</feature>
<evidence type="ECO:0000256" key="5">
    <source>
        <dbReference type="ARBA" id="ARBA00023315"/>
    </source>
</evidence>
<evidence type="ECO:0000256" key="8">
    <source>
        <dbReference type="PIRSR" id="PIRSR016262-2"/>
    </source>
</evidence>
<dbReference type="InterPro" id="IPR045864">
    <property type="entry name" value="aa-tRNA-synth_II/BPL/LPL"/>
</dbReference>
<dbReference type="Pfam" id="PF21948">
    <property type="entry name" value="LplA-B_cat"/>
    <property type="match status" value="1"/>
</dbReference>
<evidence type="ECO:0000256" key="4">
    <source>
        <dbReference type="ARBA" id="ARBA00022679"/>
    </source>
</evidence>
<dbReference type="PANTHER" id="PTHR10993:SF7">
    <property type="entry name" value="LIPOYLTRANSFERASE 2, MITOCHONDRIAL-RELATED"/>
    <property type="match status" value="1"/>
</dbReference>
<dbReference type="PROSITE" id="PS51733">
    <property type="entry name" value="BPL_LPL_CATALYTIC"/>
    <property type="match status" value="1"/>
</dbReference>
<dbReference type="GO" id="GO:0005739">
    <property type="term" value="C:mitochondrion"/>
    <property type="evidence" value="ECO:0007669"/>
    <property type="project" value="UniProtKB-SubCell"/>
</dbReference>
<dbReference type="Gene3D" id="3.30.930.10">
    <property type="entry name" value="Bira Bifunctional Protein, Domain 2"/>
    <property type="match status" value="1"/>
</dbReference>
<protein>
    <recommendedName>
        <fullName evidence="6">Octanoyl-[acyl-carrier-protein]:protein N-octanoyltransferase LIPT2, mitochondrial</fullName>
        <ecNumber evidence="6">2.3.1.181</ecNumber>
    </recommendedName>
</protein>
<dbReference type="PIRSF" id="PIRSF016262">
    <property type="entry name" value="LPLase"/>
    <property type="match status" value="1"/>
</dbReference>
<dbReference type="SUPFAM" id="SSF55681">
    <property type="entry name" value="Class II aaRS and biotin synthetases"/>
    <property type="match status" value="1"/>
</dbReference>
<evidence type="ECO:0000256" key="1">
    <source>
        <dbReference type="ARBA" id="ARBA00004173"/>
    </source>
</evidence>
<dbReference type="NCBIfam" id="NF010925">
    <property type="entry name" value="PRK14345.1"/>
    <property type="match status" value="1"/>
</dbReference>
<dbReference type="InterPro" id="IPR000544">
    <property type="entry name" value="Octanoyltransferase"/>
</dbReference>
<comment type="function">
    <text evidence="6">Catalyzes the transfer of endogenously produced octanoic acid from octanoyl-acyl-carrier-protein onto the lipoyl domains of lipoate-dependent enzymes. Lipoyl-ACP can also act as a substrate although octanoyl-ACP is likely to be the physiological substrate.</text>
</comment>
<gene>
    <name evidence="11" type="ORF">PHAECO_LOCUS2944</name>
</gene>
<keyword evidence="12" id="KW-1185">Reference proteome</keyword>
<evidence type="ECO:0000259" key="10">
    <source>
        <dbReference type="PROSITE" id="PS51733"/>
    </source>
</evidence>
<comment type="catalytic activity">
    <reaction evidence="6">
        <text>octanoyl-[ACP] + L-lysyl-[protein] = N(6)-octanoyl-L-lysyl-[protein] + holo-[ACP] + H(+)</text>
        <dbReference type="Rhea" id="RHEA:17665"/>
        <dbReference type="Rhea" id="RHEA-COMP:9636"/>
        <dbReference type="Rhea" id="RHEA-COMP:9685"/>
        <dbReference type="Rhea" id="RHEA-COMP:9752"/>
        <dbReference type="Rhea" id="RHEA-COMP:9928"/>
        <dbReference type="ChEBI" id="CHEBI:15378"/>
        <dbReference type="ChEBI" id="CHEBI:29969"/>
        <dbReference type="ChEBI" id="CHEBI:64479"/>
        <dbReference type="ChEBI" id="CHEBI:78463"/>
        <dbReference type="ChEBI" id="CHEBI:78809"/>
        <dbReference type="EC" id="2.3.1.181"/>
    </reaction>
</comment>
<feature type="domain" description="BPL/LPL catalytic" evidence="10">
    <location>
        <begin position="34"/>
        <end position="214"/>
    </location>
</feature>
<evidence type="ECO:0000256" key="3">
    <source>
        <dbReference type="ARBA" id="ARBA00007907"/>
    </source>
</evidence>
<reference evidence="11" key="1">
    <citation type="submission" date="2022-01" db="EMBL/GenBank/DDBJ databases">
        <authorList>
            <person name="King R."/>
        </authorList>
    </citation>
    <scope>NUCLEOTIDE SEQUENCE</scope>
</reference>
<dbReference type="GO" id="GO:0033819">
    <property type="term" value="F:lipoyl(octanoyl) transferase activity"/>
    <property type="evidence" value="ECO:0007669"/>
    <property type="project" value="UniProtKB-EC"/>
</dbReference>
<dbReference type="CDD" id="cd16444">
    <property type="entry name" value="LipB"/>
    <property type="match status" value="1"/>
</dbReference>
<feature type="binding site" evidence="8">
    <location>
        <begin position="78"/>
        <end position="85"/>
    </location>
    <ligand>
        <name>substrate</name>
    </ligand>
</feature>
<evidence type="ECO:0000256" key="7">
    <source>
        <dbReference type="PIRSR" id="PIRSR016262-1"/>
    </source>
</evidence>
<dbReference type="EC" id="2.3.1.181" evidence="6"/>
<feature type="active site" description="Acyl-thioester intermediate" evidence="7">
    <location>
        <position position="175"/>
    </location>
</feature>
<reference evidence="11" key="2">
    <citation type="submission" date="2022-10" db="EMBL/GenBank/DDBJ databases">
        <authorList>
            <consortium name="ENA_rothamsted_submissions"/>
            <consortium name="culmorum"/>
            <person name="King R."/>
        </authorList>
    </citation>
    <scope>NUCLEOTIDE SEQUENCE</scope>
</reference>
<sequence length="231" mass="25970">MGRLVKALKIGTVSYSKGLLLQKHFADLHNKNYPTNSNVLLCLEHHPVYTTGIRTEQYTDSEVTKLKQKGAEFFRANRGGLITFHGPGQLVVYPILDLRQFNPSVRWYVSQIEKTIINLCQKYELKAETSPHTGVWIGDEKICAIGIRGSRFITTHGLALNCSTDLSWFDHIVPCGIEGKGVTSLSKELNRTVTVEEVIPKFLDSFAEVFECDVDSSWKLEVEEIVQNVGV</sequence>
<dbReference type="InterPro" id="IPR020605">
    <property type="entry name" value="Octanoyltransferase_CS"/>
</dbReference>
<evidence type="ECO:0000313" key="12">
    <source>
        <dbReference type="Proteomes" id="UP001153737"/>
    </source>
</evidence>
<dbReference type="PANTHER" id="PTHR10993">
    <property type="entry name" value="OCTANOYLTRANSFERASE"/>
    <property type="match status" value="1"/>
</dbReference>
<dbReference type="GO" id="GO:0009249">
    <property type="term" value="P:protein lipoylation"/>
    <property type="evidence" value="ECO:0007669"/>
    <property type="project" value="InterPro"/>
</dbReference>
<keyword evidence="4 6" id="KW-0808">Transferase</keyword>
<evidence type="ECO:0000256" key="9">
    <source>
        <dbReference type="PIRSR" id="PIRSR016262-3"/>
    </source>
</evidence>
<dbReference type="AlphaFoldDB" id="A0A9P0GIQ2"/>
<evidence type="ECO:0000256" key="2">
    <source>
        <dbReference type="ARBA" id="ARBA00004821"/>
    </source>
</evidence>
<proteinExistence type="inferred from homology"/>
<dbReference type="PROSITE" id="PS01313">
    <property type="entry name" value="LIPB"/>
    <property type="match status" value="1"/>
</dbReference>
<dbReference type="FunFam" id="3.30.930.10:FF:000035">
    <property type="entry name" value="Putative lipoyltransferase 2, mitochondrial"/>
    <property type="match status" value="1"/>
</dbReference>
<name>A0A9P0GIQ2_PHACE</name>
<dbReference type="InterPro" id="IPR004143">
    <property type="entry name" value="BPL_LPL_catalytic"/>
</dbReference>
<dbReference type="NCBIfam" id="TIGR00214">
    <property type="entry name" value="lipB"/>
    <property type="match status" value="1"/>
</dbReference>
<comment type="pathway">
    <text evidence="2 6">Protein modification; protein lipoylation via endogenous pathway; protein N(6)-(lipoyl)lysine from octanoyl-[acyl-carrier-protein]: step 1/2.</text>
</comment>